<keyword evidence="2" id="KW-1133">Transmembrane helix</keyword>
<keyword evidence="6" id="KW-1185">Reference proteome</keyword>
<accession>A0A9X3SXL4</accession>
<evidence type="ECO:0000256" key="2">
    <source>
        <dbReference type="SAM" id="Phobius"/>
    </source>
</evidence>
<protein>
    <submittedName>
        <fullName evidence="4">Membrane protein YccC</fullName>
    </submittedName>
</protein>
<reference evidence="4 6" key="2">
    <citation type="submission" date="2023-07" db="EMBL/GenBank/DDBJ databases">
        <title>Sequencing the genomes of 1000 actinobacteria strains.</title>
        <authorList>
            <person name="Klenk H.-P."/>
        </authorList>
    </citation>
    <scope>NUCLEOTIDE SEQUENCE [LARGE SCALE GENOMIC DNA]</scope>
    <source>
        <strain evidence="4 6">DSM 44724</strain>
    </source>
</reference>
<dbReference type="AlphaFoldDB" id="A0A9X3SXL4"/>
<name>A0A9X3SXL4_9ACTN</name>
<dbReference type="EMBL" id="JAPZVQ010000004">
    <property type="protein sequence ID" value="MDA1385276.1"/>
    <property type="molecule type" value="Genomic_DNA"/>
</dbReference>
<dbReference type="Proteomes" id="UP001183604">
    <property type="component" value="Unassembled WGS sequence"/>
</dbReference>
<evidence type="ECO:0000313" key="6">
    <source>
        <dbReference type="Proteomes" id="UP001183604"/>
    </source>
</evidence>
<evidence type="ECO:0000313" key="5">
    <source>
        <dbReference type="Proteomes" id="UP001145799"/>
    </source>
</evidence>
<feature type="region of interest" description="Disordered" evidence="1">
    <location>
        <begin position="41"/>
        <end position="60"/>
    </location>
</feature>
<proteinExistence type="predicted"/>
<organism evidence="3 5">
    <name type="scientific">Glycomyces lechevalierae</name>
    <dbReference type="NCBI Taxonomy" id="256034"/>
    <lineage>
        <taxon>Bacteria</taxon>
        <taxon>Bacillati</taxon>
        <taxon>Actinomycetota</taxon>
        <taxon>Actinomycetes</taxon>
        <taxon>Glycomycetales</taxon>
        <taxon>Glycomycetaceae</taxon>
        <taxon>Glycomyces</taxon>
    </lineage>
</organism>
<evidence type="ECO:0000313" key="3">
    <source>
        <dbReference type="EMBL" id="MDA1385276.1"/>
    </source>
</evidence>
<gene>
    <name evidence="4" type="ORF">J2S69_000826</name>
    <name evidence="3" type="ORF">O2L01_09795</name>
</gene>
<feature type="transmembrane region" description="Helical" evidence="2">
    <location>
        <begin position="6"/>
        <end position="30"/>
    </location>
</feature>
<comment type="caution">
    <text evidence="3">The sequence shown here is derived from an EMBL/GenBank/DDBJ whole genome shotgun (WGS) entry which is preliminary data.</text>
</comment>
<evidence type="ECO:0000256" key="1">
    <source>
        <dbReference type="SAM" id="MobiDB-lite"/>
    </source>
</evidence>
<dbReference type="EMBL" id="JAVDYD010000001">
    <property type="protein sequence ID" value="MDR7337107.1"/>
    <property type="molecule type" value="Genomic_DNA"/>
</dbReference>
<keyword evidence="2" id="KW-0472">Membrane</keyword>
<dbReference type="RefSeq" id="WP_270121736.1">
    <property type="nucleotide sequence ID" value="NZ_BAAAOM010000002.1"/>
</dbReference>
<sequence>MSDFDLIELMTAIIGSIAAIATVAGAVFQYKAARLELRSRQEIRQEPSVHPKSADGKPPQ</sequence>
<reference evidence="3" key="1">
    <citation type="submission" date="2022-12" db="EMBL/GenBank/DDBJ databases">
        <title>Gycomyces niveus sp.nov., a novel actinomycete isolated from soil in Shouguang.</title>
        <authorList>
            <person name="Yang X."/>
        </authorList>
    </citation>
    <scope>NUCLEOTIDE SEQUENCE</scope>
    <source>
        <strain evidence="3">DSM 44724</strain>
    </source>
</reference>
<evidence type="ECO:0000313" key="4">
    <source>
        <dbReference type="EMBL" id="MDR7337107.1"/>
    </source>
</evidence>
<dbReference type="Proteomes" id="UP001145799">
    <property type="component" value="Unassembled WGS sequence"/>
</dbReference>
<keyword evidence="2" id="KW-0812">Transmembrane</keyword>